<accession>A0ABU6MJN8</accession>
<reference evidence="3 4" key="1">
    <citation type="submission" date="2023-03" db="EMBL/GenBank/DDBJ databases">
        <title>Bacillus Genome Sequencing.</title>
        <authorList>
            <person name="Dunlap C."/>
        </authorList>
    </citation>
    <scope>NUCLEOTIDE SEQUENCE [LARGE SCALE GENOMIC DNA]</scope>
    <source>
        <strain evidence="3 4">B-23453</strain>
    </source>
</reference>
<dbReference type="InterPro" id="IPR009926">
    <property type="entry name" value="T3SS_YcgR_PilZN"/>
</dbReference>
<sequence>MLNIGASLTMEPANSKHEKFRCKVADIEENRIYIDYPIDIRTNRTVFLLNSQSLDIIFIDEKQNAYKFRTQVVGRIKKEIPLVILELPEEDKIEKIQRRQFVRVETAVDTALHFRESNMHIPTVTTDLSAGGCAVILPLDSIPNDQEEGEGIFVFPMSSGEYHYLQLEFKVIRTWEEAGSRKVSLQFRQLQEKEQQLLIRFCFIRQLHLRKKGLVIN</sequence>
<keyword evidence="3" id="KW-0966">Cell projection</keyword>
<dbReference type="InterPro" id="IPR009875">
    <property type="entry name" value="PilZ_domain"/>
</dbReference>
<protein>
    <submittedName>
        <fullName evidence="3">Flagellar brake domain-containing protein</fullName>
    </submittedName>
</protein>
<dbReference type="Pfam" id="PF12945">
    <property type="entry name" value="PilZNR"/>
    <property type="match status" value="1"/>
</dbReference>
<gene>
    <name evidence="3" type="ORF">P4T90_17755</name>
</gene>
<evidence type="ECO:0000259" key="1">
    <source>
        <dbReference type="Pfam" id="PF07238"/>
    </source>
</evidence>
<dbReference type="Pfam" id="PF07238">
    <property type="entry name" value="PilZ"/>
    <property type="match status" value="1"/>
</dbReference>
<dbReference type="Gene3D" id="2.40.10.220">
    <property type="entry name" value="predicted glycosyltransferase like domains"/>
    <property type="match status" value="1"/>
</dbReference>
<dbReference type="RefSeq" id="WP_066262633.1">
    <property type="nucleotide sequence ID" value="NZ_JARMAB010000027.1"/>
</dbReference>
<evidence type="ECO:0000313" key="3">
    <source>
        <dbReference type="EMBL" id="MED1204893.1"/>
    </source>
</evidence>
<dbReference type="Proteomes" id="UP001341444">
    <property type="component" value="Unassembled WGS sequence"/>
</dbReference>
<name>A0ABU6MJN8_9BACI</name>
<comment type="caution">
    <text evidence="3">The sequence shown here is derived from an EMBL/GenBank/DDBJ whole genome shotgun (WGS) entry which is preliminary data.</text>
</comment>
<feature type="domain" description="PilZ" evidence="1">
    <location>
        <begin position="97"/>
        <end position="203"/>
    </location>
</feature>
<keyword evidence="4" id="KW-1185">Reference proteome</keyword>
<dbReference type="SUPFAM" id="SSF141371">
    <property type="entry name" value="PilZ domain-like"/>
    <property type="match status" value="1"/>
</dbReference>
<organism evidence="3 4">
    <name type="scientific">Heyndrickxia acidicola</name>
    <dbReference type="NCBI Taxonomy" id="209389"/>
    <lineage>
        <taxon>Bacteria</taxon>
        <taxon>Bacillati</taxon>
        <taxon>Bacillota</taxon>
        <taxon>Bacilli</taxon>
        <taxon>Bacillales</taxon>
        <taxon>Bacillaceae</taxon>
        <taxon>Heyndrickxia</taxon>
    </lineage>
</organism>
<evidence type="ECO:0000259" key="2">
    <source>
        <dbReference type="Pfam" id="PF12945"/>
    </source>
</evidence>
<feature type="domain" description="Type III secretion system flagellar brake protein YcgR PilZN" evidence="2">
    <location>
        <begin position="4"/>
        <end position="88"/>
    </location>
</feature>
<evidence type="ECO:0000313" key="4">
    <source>
        <dbReference type="Proteomes" id="UP001341444"/>
    </source>
</evidence>
<dbReference type="EMBL" id="JARMAB010000027">
    <property type="protein sequence ID" value="MED1204893.1"/>
    <property type="molecule type" value="Genomic_DNA"/>
</dbReference>
<proteinExistence type="predicted"/>
<keyword evidence="3" id="KW-0282">Flagellum</keyword>
<keyword evidence="3" id="KW-0969">Cilium</keyword>